<accession>A0A512E3W9</accession>
<keyword evidence="2" id="KW-1185">Reference proteome</keyword>
<gene>
    <name evidence="1" type="ORF">SAE02_75760</name>
</gene>
<evidence type="ECO:0000313" key="2">
    <source>
        <dbReference type="Proteomes" id="UP000321523"/>
    </source>
</evidence>
<reference evidence="1 2" key="1">
    <citation type="submission" date="2019-07" db="EMBL/GenBank/DDBJ databases">
        <title>Whole genome shotgun sequence of Skermanella aerolata NBRC 106429.</title>
        <authorList>
            <person name="Hosoyama A."/>
            <person name="Uohara A."/>
            <person name="Ohji S."/>
            <person name="Ichikawa N."/>
        </authorList>
    </citation>
    <scope>NUCLEOTIDE SEQUENCE [LARGE SCALE GENOMIC DNA]</scope>
    <source>
        <strain evidence="1 2">NBRC 106429</strain>
    </source>
</reference>
<protein>
    <recommendedName>
        <fullName evidence="3">Transposase</fullName>
    </recommendedName>
</protein>
<name>A0A512E3W9_9PROT</name>
<sequence>MRLTGLDQYVKGLAHHNPVEALALRHRLERIKWRLWHGDGDEALTRAQALAADVAALNSGYPGRKRLIKATAGLATYIANNAVAIVNYSRRWYNGERISTAFVESTVNLVISRRFAKKQQMQWSKVGAHRLLQTRTKTLDGTLPDLFAQWYPGMAVNDNQVPALAMAA</sequence>
<dbReference type="EMBL" id="BJYZ01000084">
    <property type="protein sequence ID" value="GEO43428.1"/>
    <property type="molecule type" value="Genomic_DNA"/>
</dbReference>
<dbReference type="OrthoDB" id="7365525at2"/>
<proteinExistence type="predicted"/>
<comment type="caution">
    <text evidence="1">The sequence shown here is derived from an EMBL/GenBank/DDBJ whole genome shotgun (WGS) entry which is preliminary data.</text>
</comment>
<dbReference type="AlphaFoldDB" id="A0A512E3W9"/>
<dbReference type="Proteomes" id="UP000321523">
    <property type="component" value="Unassembled WGS sequence"/>
</dbReference>
<dbReference type="RefSeq" id="WP_052832674.1">
    <property type="nucleotide sequence ID" value="NZ_BJYZ01000084.1"/>
</dbReference>
<organism evidence="1 2">
    <name type="scientific">Skermanella aerolata</name>
    <dbReference type="NCBI Taxonomy" id="393310"/>
    <lineage>
        <taxon>Bacteria</taxon>
        <taxon>Pseudomonadati</taxon>
        <taxon>Pseudomonadota</taxon>
        <taxon>Alphaproteobacteria</taxon>
        <taxon>Rhodospirillales</taxon>
        <taxon>Azospirillaceae</taxon>
        <taxon>Skermanella</taxon>
    </lineage>
</organism>
<evidence type="ECO:0008006" key="3">
    <source>
        <dbReference type="Google" id="ProtNLM"/>
    </source>
</evidence>
<evidence type="ECO:0000313" key="1">
    <source>
        <dbReference type="EMBL" id="GEO43428.1"/>
    </source>
</evidence>